<dbReference type="Gene3D" id="2.60.120.260">
    <property type="entry name" value="Galactose-binding domain-like"/>
    <property type="match status" value="1"/>
</dbReference>
<evidence type="ECO:0000313" key="1">
    <source>
        <dbReference type="EMBL" id="CAD7227707.1"/>
    </source>
</evidence>
<proteinExistence type="predicted"/>
<protein>
    <submittedName>
        <fullName evidence="1">Uncharacterized protein</fullName>
    </submittedName>
</protein>
<sequence>MGLGAKESLGIRRGLGVPPLHQGIKVSKEMPVVTSRRLQPTSRHQGRSVCSISEMLPLPDEGIVVITATCTGDCVTIADMTLELSFVHSYSDELSLELMKAGRTIKLKRVGINPCFTMDYVNATIWDASEDLLETVCPVDGRVISPPSYSPYEELQAFAGVDSCGSWSLRITDHYESDDGVFQSMKLVFMD</sequence>
<dbReference type="AlphaFoldDB" id="A0A7R8W9Y2"/>
<gene>
    <name evidence="1" type="ORF">CTOB1V02_LOCUS5606</name>
</gene>
<name>A0A7R8W9Y2_9CRUS</name>
<dbReference type="EMBL" id="OB661230">
    <property type="protein sequence ID" value="CAD7227707.1"/>
    <property type="molecule type" value="Genomic_DNA"/>
</dbReference>
<reference evidence="1" key="1">
    <citation type="submission" date="2020-11" db="EMBL/GenBank/DDBJ databases">
        <authorList>
            <person name="Tran Van P."/>
        </authorList>
    </citation>
    <scope>NUCLEOTIDE SEQUENCE</scope>
</reference>
<organism evidence="1">
    <name type="scientific">Cyprideis torosa</name>
    <dbReference type="NCBI Taxonomy" id="163714"/>
    <lineage>
        <taxon>Eukaryota</taxon>
        <taxon>Metazoa</taxon>
        <taxon>Ecdysozoa</taxon>
        <taxon>Arthropoda</taxon>
        <taxon>Crustacea</taxon>
        <taxon>Oligostraca</taxon>
        <taxon>Ostracoda</taxon>
        <taxon>Podocopa</taxon>
        <taxon>Podocopida</taxon>
        <taxon>Cytherocopina</taxon>
        <taxon>Cytheroidea</taxon>
        <taxon>Cytherideidae</taxon>
        <taxon>Cyprideis</taxon>
    </lineage>
</organism>
<accession>A0A7R8W9Y2</accession>